<protein>
    <submittedName>
        <fullName evidence="5">Transcriptional regulator, MarR family</fullName>
    </submittedName>
</protein>
<dbReference type="Pfam" id="PF12802">
    <property type="entry name" value="MarR_2"/>
    <property type="match status" value="1"/>
</dbReference>
<dbReference type="InterPro" id="IPR036390">
    <property type="entry name" value="WH_DNA-bd_sf"/>
</dbReference>
<evidence type="ECO:0000256" key="1">
    <source>
        <dbReference type="ARBA" id="ARBA00023015"/>
    </source>
</evidence>
<dbReference type="RefSeq" id="WP_012862929.1">
    <property type="nucleotide sequence ID" value="NC_013517.1"/>
</dbReference>
<accession>D1AQT7</accession>
<dbReference type="PANTHER" id="PTHR42756:SF1">
    <property type="entry name" value="TRANSCRIPTIONAL REPRESSOR OF EMRAB OPERON"/>
    <property type="match status" value="1"/>
</dbReference>
<dbReference type="STRING" id="526218.Sterm_3512"/>
<gene>
    <name evidence="5" type="ordered locus">Sterm_3512</name>
</gene>
<dbReference type="GO" id="GO:0003677">
    <property type="term" value="F:DNA binding"/>
    <property type="evidence" value="ECO:0007669"/>
    <property type="project" value="UniProtKB-KW"/>
</dbReference>
<evidence type="ECO:0000313" key="5">
    <source>
        <dbReference type="EMBL" id="ACZ10347.1"/>
    </source>
</evidence>
<sequence>MKNALIELQCEMVAERTYVNPNNLSWLQYDILHFINLHKNILPSKLSIELGVARSKLSKALKQLKLLGYIQQVPSDHDGRELITSLTQGGAEFLLNIYNNHESIYKLAKEIFSEEEQKEFTRLAKILSSKLRNERIKNNG</sequence>
<dbReference type="eggNOG" id="COG1846">
    <property type="taxonomic scope" value="Bacteria"/>
</dbReference>
<dbReference type="PRINTS" id="PR00598">
    <property type="entry name" value="HTHMARR"/>
</dbReference>
<evidence type="ECO:0000313" key="6">
    <source>
        <dbReference type="Proteomes" id="UP000000845"/>
    </source>
</evidence>
<organism evidence="5 6">
    <name type="scientific">Sebaldella termitidis (strain ATCC 33386 / NCTC 11300)</name>
    <dbReference type="NCBI Taxonomy" id="526218"/>
    <lineage>
        <taxon>Bacteria</taxon>
        <taxon>Fusobacteriati</taxon>
        <taxon>Fusobacteriota</taxon>
        <taxon>Fusobacteriia</taxon>
        <taxon>Fusobacteriales</taxon>
        <taxon>Leptotrichiaceae</taxon>
        <taxon>Sebaldella</taxon>
    </lineage>
</organism>
<proteinExistence type="predicted"/>
<keyword evidence="3" id="KW-0804">Transcription</keyword>
<dbReference type="KEGG" id="str:Sterm_3512"/>
<dbReference type="Gene3D" id="1.10.10.10">
    <property type="entry name" value="Winged helix-like DNA-binding domain superfamily/Winged helix DNA-binding domain"/>
    <property type="match status" value="1"/>
</dbReference>
<feature type="domain" description="HTH marR-type" evidence="4">
    <location>
        <begin position="1"/>
        <end position="129"/>
    </location>
</feature>
<dbReference type="GO" id="GO:0003700">
    <property type="term" value="F:DNA-binding transcription factor activity"/>
    <property type="evidence" value="ECO:0007669"/>
    <property type="project" value="InterPro"/>
</dbReference>
<dbReference type="SMART" id="SM00347">
    <property type="entry name" value="HTH_MARR"/>
    <property type="match status" value="1"/>
</dbReference>
<dbReference type="AlphaFoldDB" id="D1AQT7"/>
<dbReference type="SUPFAM" id="SSF46785">
    <property type="entry name" value="Winged helix' DNA-binding domain"/>
    <property type="match status" value="1"/>
</dbReference>
<keyword evidence="6" id="KW-1185">Reference proteome</keyword>
<dbReference type="Proteomes" id="UP000000845">
    <property type="component" value="Chromosome"/>
</dbReference>
<name>D1AQT7_SEBTE</name>
<dbReference type="InterPro" id="IPR036388">
    <property type="entry name" value="WH-like_DNA-bd_sf"/>
</dbReference>
<evidence type="ECO:0000256" key="3">
    <source>
        <dbReference type="ARBA" id="ARBA00023163"/>
    </source>
</evidence>
<keyword evidence="2" id="KW-0238">DNA-binding</keyword>
<dbReference type="EMBL" id="CP001739">
    <property type="protein sequence ID" value="ACZ10347.1"/>
    <property type="molecule type" value="Genomic_DNA"/>
</dbReference>
<reference evidence="6" key="1">
    <citation type="submission" date="2009-09" db="EMBL/GenBank/DDBJ databases">
        <title>The complete chromosome of Sebaldella termitidis ATCC 33386.</title>
        <authorList>
            <consortium name="US DOE Joint Genome Institute (JGI-PGF)"/>
            <person name="Lucas S."/>
            <person name="Copeland A."/>
            <person name="Lapidus A."/>
            <person name="Glavina del Rio T."/>
            <person name="Dalin E."/>
            <person name="Tice H."/>
            <person name="Bruce D."/>
            <person name="Goodwin L."/>
            <person name="Pitluck S."/>
            <person name="Kyrpides N."/>
            <person name="Mavromatis K."/>
            <person name="Ivanova N."/>
            <person name="Mikhailova N."/>
            <person name="Sims D."/>
            <person name="Meincke L."/>
            <person name="Brettin T."/>
            <person name="Detter J.C."/>
            <person name="Han C."/>
            <person name="Larimer F."/>
            <person name="Land M."/>
            <person name="Hauser L."/>
            <person name="Markowitz V."/>
            <person name="Cheng J.F."/>
            <person name="Hugenholtz P."/>
            <person name="Woyke T."/>
            <person name="Wu D."/>
            <person name="Eisen J.A."/>
        </authorList>
    </citation>
    <scope>NUCLEOTIDE SEQUENCE [LARGE SCALE GENOMIC DNA]</scope>
    <source>
        <strain evidence="6">ATCC 33386 / NCTC 11300</strain>
    </source>
</reference>
<reference evidence="5 6" key="2">
    <citation type="journal article" date="2010" name="Stand. Genomic Sci.">
        <title>Complete genome sequence of Sebaldella termitidis type strain (NCTC 11300).</title>
        <authorList>
            <person name="Harmon-Smith M."/>
            <person name="Celia L."/>
            <person name="Chertkov O."/>
            <person name="Lapidus A."/>
            <person name="Copeland A."/>
            <person name="Glavina Del Rio T."/>
            <person name="Nolan M."/>
            <person name="Lucas S."/>
            <person name="Tice H."/>
            <person name="Cheng J.F."/>
            <person name="Han C."/>
            <person name="Detter J.C."/>
            <person name="Bruce D."/>
            <person name="Goodwin L."/>
            <person name="Pitluck S."/>
            <person name="Pati A."/>
            <person name="Liolios K."/>
            <person name="Ivanova N."/>
            <person name="Mavromatis K."/>
            <person name="Mikhailova N."/>
            <person name="Chen A."/>
            <person name="Palaniappan K."/>
            <person name="Land M."/>
            <person name="Hauser L."/>
            <person name="Chang Y.J."/>
            <person name="Jeffries C.D."/>
            <person name="Brettin T."/>
            <person name="Goker M."/>
            <person name="Beck B."/>
            <person name="Bristow J."/>
            <person name="Eisen J.A."/>
            <person name="Markowitz V."/>
            <person name="Hugenholtz P."/>
            <person name="Kyrpides N.C."/>
            <person name="Klenk H.P."/>
            <person name="Chen F."/>
        </authorList>
    </citation>
    <scope>NUCLEOTIDE SEQUENCE [LARGE SCALE GENOMIC DNA]</scope>
    <source>
        <strain evidence="6">ATCC 33386 / NCTC 11300</strain>
    </source>
</reference>
<evidence type="ECO:0000256" key="2">
    <source>
        <dbReference type="ARBA" id="ARBA00023125"/>
    </source>
</evidence>
<dbReference type="PANTHER" id="PTHR42756">
    <property type="entry name" value="TRANSCRIPTIONAL REGULATOR, MARR"/>
    <property type="match status" value="1"/>
</dbReference>
<dbReference type="PROSITE" id="PS50995">
    <property type="entry name" value="HTH_MARR_2"/>
    <property type="match status" value="1"/>
</dbReference>
<dbReference type="HOGENOM" id="CLU_083287_31_0_0"/>
<keyword evidence="1" id="KW-0805">Transcription regulation</keyword>
<evidence type="ECO:0000259" key="4">
    <source>
        <dbReference type="PROSITE" id="PS50995"/>
    </source>
</evidence>
<dbReference type="InterPro" id="IPR000835">
    <property type="entry name" value="HTH_MarR-typ"/>
</dbReference>